<feature type="compositionally biased region" description="Low complexity" evidence="1">
    <location>
        <begin position="141"/>
        <end position="153"/>
    </location>
</feature>
<evidence type="ECO:0000313" key="3">
    <source>
        <dbReference type="Proteomes" id="UP000823388"/>
    </source>
</evidence>
<gene>
    <name evidence="2" type="ORF">PVAP13_1NG238500</name>
</gene>
<evidence type="ECO:0000313" key="2">
    <source>
        <dbReference type="EMBL" id="KAG2650885.1"/>
    </source>
</evidence>
<dbReference type="EMBL" id="CM029038">
    <property type="protein sequence ID" value="KAG2650885.1"/>
    <property type="molecule type" value="Genomic_DNA"/>
</dbReference>
<keyword evidence="3" id="KW-1185">Reference proteome</keyword>
<protein>
    <submittedName>
        <fullName evidence="2">Uncharacterized protein</fullName>
    </submittedName>
</protein>
<feature type="region of interest" description="Disordered" evidence="1">
    <location>
        <begin position="1"/>
        <end position="79"/>
    </location>
</feature>
<name>A0A8T0WU84_PANVG</name>
<evidence type="ECO:0000256" key="1">
    <source>
        <dbReference type="SAM" id="MobiDB-lite"/>
    </source>
</evidence>
<accession>A0A8T0WU84</accession>
<dbReference type="PANTHER" id="PTHR46740:SF6">
    <property type="entry name" value="OS12G0623300 PROTEIN"/>
    <property type="match status" value="1"/>
</dbReference>
<dbReference type="InterPro" id="IPR044221">
    <property type="entry name" value="DYAD/AMEIOTIC1"/>
</dbReference>
<feature type="compositionally biased region" description="Basic residues" evidence="1">
    <location>
        <begin position="160"/>
        <end position="169"/>
    </location>
</feature>
<dbReference type="GO" id="GO:0007131">
    <property type="term" value="P:reciprocal meiotic recombination"/>
    <property type="evidence" value="ECO:0007669"/>
    <property type="project" value="InterPro"/>
</dbReference>
<organism evidence="2 3">
    <name type="scientific">Panicum virgatum</name>
    <name type="common">Blackwell switchgrass</name>
    <dbReference type="NCBI Taxonomy" id="38727"/>
    <lineage>
        <taxon>Eukaryota</taxon>
        <taxon>Viridiplantae</taxon>
        <taxon>Streptophyta</taxon>
        <taxon>Embryophyta</taxon>
        <taxon>Tracheophyta</taxon>
        <taxon>Spermatophyta</taxon>
        <taxon>Magnoliopsida</taxon>
        <taxon>Liliopsida</taxon>
        <taxon>Poales</taxon>
        <taxon>Poaceae</taxon>
        <taxon>PACMAD clade</taxon>
        <taxon>Panicoideae</taxon>
        <taxon>Panicodae</taxon>
        <taxon>Paniceae</taxon>
        <taxon>Panicinae</taxon>
        <taxon>Panicum</taxon>
        <taxon>Panicum sect. Hiantes</taxon>
    </lineage>
</organism>
<comment type="caution">
    <text evidence="2">The sequence shown here is derived from an EMBL/GenBank/DDBJ whole genome shotgun (WGS) entry which is preliminary data.</text>
</comment>
<feature type="region of interest" description="Disordered" evidence="1">
    <location>
        <begin position="91"/>
        <end position="112"/>
    </location>
</feature>
<feature type="compositionally biased region" description="Low complexity" evidence="1">
    <location>
        <begin position="33"/>
        <end position="43"/>
    </location>
</feature>
<sequence length="260" mass="28252">MSTCYSSGVIPASRFLRRHPGPGPRRGRRRPRPASTTSPSSSSRRSRCRRPRPRDAHLRRSRAPRASSTWSRRRPPPRGARLLRAAPACSSPCSAPAWAGAPRGASSTPAATATPRLPLLALARPPSRGRAAGEFRLGAGTRTRRASAAAAPTGGSGWRASRRHKRAAARTRPWWPRRGSRGPETGVKPAELAATRREAGVDDSFWVPPPGWKPGDPVSPEARALEVQKQVEELAGELDVIKRQMKHLHSLASTRRLTCD</sequence>
<dbReference type="GO" id="GO:0051177">
    <property type="term" value="P:meiotic sister chromatid cohesion"/>
    <property type="evidence" value="ECO:0007669"/>
    <property type="project" value="InterPro"/>
</dbReference>
<dbReference type="EMBL" id="CM029038">
    <property type="protein sequence ID" value="KAG2650886.1"/>
    <property type="molecule type" value="Genomic_DNA"/>
</dbReference>
<dbReference type="PANTHER" id="PTHR46740">
    <property type="entry name" value="PROTEIN DYAD"/>
    <property type="match status" value="1"/>
</dbReference>
<feature type="compositionally biased region" description="Basic residues" evidence="1">
    <location>
        <begin position="15"/>
        <end position="32"/>
    </location>
</feature>
<dbReference type="AlphaFoldDB" id="A0A8T0WU84"/>
<proteinExistence type="predicted"/>
<dbReference type="Proteomes" id="UP000823388">
    <property type="component" value="Chromosome 1N"/>
</dbReference>
<reference evidence="2" key="1">
    <citation type="submission" date="2020-05" db="EMBL/GenBank/DDBJ databases">
        <title>WGS assembly of Panicum virgatum.</title>
        <authorList>
            <person name="Lovell J.T."/>
            <person name="Jenkins J."/>
            <person name="Shu S."/>
            <person name="Juenger T.E."/>
            <person name="Schmutz J."/>
        </authorList>
    </citation>
    <scope>NUCLEOTIDE SEQUENCE</scope>
    <source>
        <strain evidence="2">AP13</strain>
    </source>
</reference>
<feature type="region of interest" description="Disordered" evidence="1">
    <location>
        <begin position="141"/>
        <end position="187"/>
    </location>
</feature>